<evidence type="ECO:0000256" key="2">
    <source>
        <dbReference type="SAM" id="SignalP"/>
    </source>
</evidence>
<dbReference type="SUPFAM" id="SSF48695">
    <property type="entry name" value="Multiheme cytochromes"/>
    <property type="match status" value="2"/>
</dbReference>
<dbReference type="EMBL" id="JSZA02000040">
    <property type="protein sequence ID" value="KHD08646.1"/>
    <property type="molecule type" value="Genomic_DNA"/>
</dbReference>
<gene>
    <name evidence="4" type="ORF">PN36_12620</name>
</gene>
<dbReference type="InterPro" id="IPR023155">
    <property type="entry name" value="Cyt_c-552/4"/>
</dbReference>
<dbReference type="InterPro" id="IPR036280">
    <property type="entry name" value="Multihaem_cyt_sf"/>
</dbReference>
<proteinExistence type="predicted"/>
<feature type="chain" id="PRO_5007388030" description="Cytochrome c-552/4 domain-containing protein" evidence="2">
    <location>
        <begin position="27"/>
        <end position="434"/>
    </location>
</feature>
<name>A0A0A6RXM9_9GAMM</name>
<dbReference type="Pfam" id="PF13435">
    <property type="entry name" value="Cytochrome_C554"/>
    <property type="match status" value="1"/>
</dbReference>
<keyword evidence="1 2" id="KW-0732">Signal</keyword>
<dbReference type="AlphaFoldDB" id="A0A0A6RXM9"/>
<dbReference type="PANTHER" id="PTHR35038">
    <property type="entry name" value="DISSIMILATORY SULFITE REDUCTASE SIRA"/>
    <property type="match status" value="1"/>
</dbReference>
<protein>
    <recommendedName>
        <fullName evidence="3">Cytochrome c-552/4 domain-containing protein</fullName>
    </recommendedName>
</protein>
<organism evidence="4 5">
    <name type="scientific">Candidatus Thiomargarita nelsonii</name>
    <dbReference type="NCBI Taxonomy" id="1003181"/>
    <lineage>
        <taxon>Bacteria</taxon>
        <taxon>Pseudomonadati</taxon>
        <taxon>Pseudomonadota</taxon>
        <taxon>Gammaproteobacteria</taxon>
        <taxon>Thiotrichales</taxon>
        <taxon>Thiotrichaceae</taxon>
        <taxon>Thiomargarita</taxon>
    </lineage>
</organism>
<sequence length="434" mass="47989">MQIFLSTIPKVAIILLPLSISGLTQAATLDGKEVPIHHVSSDNCKECHQTIYKQWKGSMHAQSTALKDPIHGAIYRQTVGDPTKENVKHKASGKYPVCLQCHSPNAALDKTTKLDAKPAYSEGINCVACHTMKRYKGLYGKNGKMQLGQSAYELSDKLQGPNGFLHEQGQAADKLRWQLDDEGELNPHLGRDNKGQPYMTEEDVQEIDLPMEANSSLKTSAACLGCHDKRNNSNGVALCQTGDEYLEGKSQQNCQSCHMPISGGLADHSMGGGHNLAMLKRSVRLDLTTQRVGDKLTIDVVVENMQPHNVPTGAPFRNIYLKLSALSADGKVLWQNYQTHPAKEDAKAFFVYTMMDDANHPVAPPMATKVGKNTRLKPYETRILNYNIPASGVDSVRAELYYNLLWPGMVKKMKKLPAALKAPKRIAWSEEKIR</sequence>
<dbReference type="PANTHER" id="PTHR35038:SF8">
    <property type="entry name" value="C-TYPE POLYHEME CYTOCHROME OMCC"/>
    <property type="match status" value="1"/>
</dbReference>
<evidence type="ECO:0000256" key="1">
    <source>
        <dbReference type="ARBA" id="ARBA00022729"/>
    </source>
</evidence>
<keyword evidence="5" id="KW-1185">Reference proteome</keyword>
<dbReference type="Gene3D" id="1.10.1130.10">
    <property type="entry name" value="Flavocytochrome C3, Chain A"/>
    <property type="match status" value="1"/>
</dbReference>
<evidence type="ECO:0000313" key="4">
    <source>
        <dbReference type="EMBL" id="KHD08646.1"/>
    </source>
</evidence>
<dbReference type="Proteomes" id="UP000030428">
    <property type="component" value="Unassembled WGS sequence"/>
</dbReference>
<accession>A0A0A6RXM9</accession>
<feature type="domain" description="Cytochrome c-552/4" evidence="3">
    <location>
        <begin position="44"/>
        <end position="131"/>
    </location>
</feature>
<feature type="signal peptide" evidence="2">
    <location>
        <begin position="1"/>
        <end position="26"/>
    </location>
</feature>
<reference evidence="4 5" key="1">
    <citation type="journal article" date="2016" name="Front. Microbiol.">
        <title>Single-Cell (Meta-)Genomics of a Dimorphic Candidatus Thiomargarita nelsonii Reveals Genomic Plasticity.</title>
        <authorList>
            <person name="Flood B.E."/>
            <person name="Fliss P."/>
            <person name="Jones D.S."/>
            <person name="Dick G.J."/>
            <person name="Jain S."/>
            <person name="Kaster A.K."/>
            <person name="Winkel M."/>
            <person name="Mussmann M."/>
            <person name="Bailey J."/>
        </authorList>
    </citation>
    <scope>NUCLEOTIDE SEQUENCE [LARGE SCALE GENOMIC DNA]</scope>
    <source>
        <strain evidence="4">Hydrate Ridge</strain>
    </source>
</reference>
<dbReference type="InterPro" id="IPR051829">
    <property type="entry name" value="Multiheme_Cytochr_ET"/>
</dbReference>
<comment type="caution">
    <text evidence="4">The sequence shown here is derived from an EMBL/GenBank/DDBJ whole genome shotgun (WGS) entry which is preliminary data.</text>
</comment>
<evidence type="ECO:0000259" key="3">
    <source>
        <dbReference type="Pfam" id="PF13435"/>
    </source>
</evidence>
<evidence type="ECO:0000313" key="5">
    <source>
        <dbReference type="Proteomes" id="UP000030428"/>
    </source>
</evidence>